<keyword evidence="5" id="KW-1185">Reference proteome</keyword>
<keyword evidence="4" id="KW-0378">Hydrolase</keyword>
<dbReference type="Proteomes" id="UP000321408">
    <property type="component" value="Chromosome"/>
</dbReference>
<dbReference type="InterPro" id="IPR050237">
    <property type="entry name" value="ATP-dep_AMP-bd_enzyme"/>
</dbReference>
<dbReference type="InterPro" id="IPR000073">
    <property type="entry name" value="AB_hydrolase_1"/>
</dbReference>
<dbReference type="Gene3D" id="3.30.300.30">
    <property type="match status" value="1"/>
</dbReference>
<dbReference type="Pfam" id="PF00501">
    <property type="entry name" value="AMP-binding"/>
    <property type="match status" value="1"/>
</dbReference>
<dbReference type="InterPro" id="IPR029058">
    <property type="entry name" value="AB_hydrolase_fold"/>
</dbReference>
<protein>
    <submittedName>
        <fullName evidence="4">Alpha/beta fold hydrolase</fullName>
    </submittedName>
</protein>
<dbReference type="GO" id="GO:0003987">
    <property type="term" value="F:acetate-CoA ligase activity"/>
    <property type="evidence" value="ECO:0007669"/>
    <property type="project" value="UniProtKB-EC"/>
</dbReference>
<accession>A0A5B9D5J1</accession>
<dbReference type="SUPFAM" id="SSF53474">
    <property type="entry name" value="alpha/beta-Hydrolases"/>
    <property type="match status" value="1"/>
</dbReference>
<dbReference type="GeneID" id="41328052"/>
<dbReference type="InterPro" id="IPR025110">
    <property type="entry name" value="AMP-bd_C"/>
</dbReference>
<evidence type="ECO:0000313" key="4">
    <source>
        <dbReference type="EMBL" id="QEE14233.1"/>
    </source>
</evidence>
<reference evidence="4 5" key="1">
    <citation type="journal article" date="2020" name="Nature">
        <title>Isolation of an archaeon at the prokaryote-eukaryote interface.</title>
        <authorList>
            <person name="Imachi H."/>
            <person name="Nobu M.K."/>
            <person name="Nakahara N."/>
            <person name="Morono Y."/>
            <person name="Ogawara M."/>
            <person name="Takaki Y."/>
            <person name="Takano Y."/>
            <person name="Uematsu K."/>
            <person name="Ikuta T."/>
            <person name="Ito M."/>
            <person name="Matsui Y."/>
            <person name="Miyazaki M."/>
            <person name="Murata K."/>
            <person name="Saito Y."/>
            <person name="Sakai S."/>
            <person name="Song C."/>
            <person name="Tasumi E."/>
            <person name="Yamanaka Y."/>
            <person name="Yamaguchi T."/>
            <person name="Kamagata Y."/>
            <person name="Tamaki H."/>
            <person name="Takai K."/>
        </authorList>
    </citation>
    <scope>NUCLEOTIDE SEQUENCE [LARGE SCALE GENOMIC DNA]</scope>
    <source>
        <strain evidence="4 5">MK-D1</strain>
    </source>
</reference>
<dbReference type="AlphaFoldDB" id="A0A5B9D5J1"/>
<dbReference type="CDD" id="cd05936">
    <property type="entry name" value="FC-FACS_FadD_like"/>
    <property type="match status" value="1"/>
</dbReference>
<dbReference type="KEGG" id="psyt:DSAG12_00044"/>
<evidence type="ECO:0000259" key="1">
    <source>
        <dbReference type="Pfam" id="PF00501"/>
    </source>
</evidence>
<feature type="domain" description="AMP-dependent synthetase/ligase" evidence="1">
    <location>
        <begin position="308"/>
        <end position="695"/>
    </location>
</feature>
<reference evidence="4 5" key="2">
    <citation type="journal article" date="2024" name="Int. J. Syst. Evol. Microbiol.">
        <title>Promethearchaeum syntrophicum gen. nov., sp. nov., an anaerobic, obligately syntrophic archaeon, the first isolate of the lineage 'Asgard' archaea, and proposal of the new archaeal phylum Promethearchaeota phyl. nov. and kingdom Promethearchaeati regn. nov.</title>
        <authorList>
            <person name="Imachi H."/>
            <person name="Nobu M.K."/>
            <person name="Kato S."/>
            <person name="Takaki Y."/>
            <person name="Miyazaki M."/>
            <person name="Miyata M."/>
            <person name="Ogawara M."/>
            <person name="Saito Y."/>
            <person name="Sakai S."/>
            <person name="Tahara Y.O."/>
            <person name="Takano Y."/>
            <person name="Tasumi E."/>
            <person name="Uematsu K."/>
            <person name="Yoshimura T."/>
            <person name="Itoh T."/>
            <person name="Ohkuma M."/>
            <person name="Takai K."/>
        </authorList>
    </citation>
    <scope>NUCLEOTIDE SEQUENCE [LARGE SCALE GENOMIC DNA]</scope>
    <source>
        <strain evidence="4 5">MK-D1</strain>
    </source>
</reference>
<dbReference type="RefSeq" id="WP_147661197.1">
    <property type="nucleotide sequence ID" value="NZ_CP042905.2"/>
</dbReference>
<dbReference type="Pfam" id="PF00561">
    <property type="entry name" value="Abhydrolase_1"/>
    <property type="match status" value="1"/>
</dbReference>
<dbReference type="InterPro" id="IPR000873">
    <property type="entry name" value="AMP-dep_synth/lig_dom"/>
</dbReference>
<dbReference type="PRINTS" id="PR00111">
    <property type="entry name" value="ABHYDROLASE"/>
</dbReference>
<dbReference type="OrthoDB" id="193284at2157"/>
<proteinExistence type="predicted"/>
<dbReference type="InterPro" id="IPR045851">
    <property type="entry name" value="AMP-bd_C_sf"/>
</dbReference>
<evidence type="ECO:0000259" key="3">
    <source>
        <dbReference type="Pfam" id="PF13193"/>
    </source>
</evidence>
<feature type="domain" description="AMP-binding enzyme C-terminal" evidence="3">
    <location>
        <begin position="748"/>
        <end position="828"/>
    </location>
</feature>
<dbReference type="Pfam" id="PF13193">
    <property type="entry name" value="AMP-binding_C"/>
    <property type="match status" value="1"/>
</dbReference>
<sequence>MKKQLRGLGHRDIQLDFSLYRKEIPIQNLTDANLSVIDISPEKAEKTIVFIHGFAGCAETWEYQINYFAKEFRVVIPDLRGHGQSDAPYSEYTMQELVEDIYTVSKALKLPEKFILIGHSFGGSICVEYANAHPEQLEKLILLSTGGEYPLNKASKIVEKIPTWVYKPFWRFRPKWNAEVHVLKRMMANNMKHWKGWDLIKNISTTSLVIMGARDKYFPRWVFEDLANSVPGAQIIDVGASKHKVQLERHKAVNRAIERFIEGGQRLSWREEGSSLSPIDYRPWLKSYGDYTPLTVPIPNQPLFKFLETAANWIPHRIATIFYGSKLTYSQLNKLVNQFSHVLHGLGVKKGDRVMIILPNTPQMIIAYYATLKIGGVVVLSNPDADGPAILKQIIQTQAKVIITLQEFYGLTKIIQKQFPIKVIVTELRKVVSSRVYKQLVARWEAAGFKIGGIQKKVDNPNMMSQMIKDVSDEPLNIKVLSEDLAAILFTSGTTDIPKGVCLSHKNLVANTIQTRHWIPNLKWGKETFLAVIPLTHSYGMTIAMNIAIALGAKIVLLPVFEMGQVLEHIKKYEPTVFPGVPSIYMAINSTPNARSYGLSSIKACVSGAAPLPVEVQEAFEKLTKGQLVEGYGLTEAGPVTHINPLVGERKVGSIGIPIPNTDAKIVGLINRSDLPPGQIGEMVVKGPQVMKGYWRPDGTIETKNVIKDGWLFTGDVAIMDPNGFFKIISRKRDTIMAGEFSVYPRDVEEVLYENSNVLEVAVVGIQSGSSGEVNEGNQKIKAFVVPRPGTTLTKEELLELCKTHLEEYAVPWEIEFREELPKSFVGKILRRMLTE</sequence>
<dbReference type="Gene3D" id="2.30.38.10">
    <property type="entry name" value="Luciferase, Domain 3"/>
    <property type="match status" value="1"/>
</dbReference>
<feature type="domain" description="AB hydrolase-1" evidence="2">
    <location>
        <begin position="47"/>
        <end position="173"/>
    </location>
</feature>
<dbReference type="PANTHER" id="PTHR43767:SF12">
    <property type="entry name" value="AMP-DEPENDENT SYNTHETASE AND LIGASE"/>
    <property type="match status" value="1"/>
</dbReference>
<organism evidence="4 5">
    <name type="scientific">Promethearchaeum syntrophicum</name>
    <dbReference type="NCBI Taxonomy" id="2594042"/>
    <lineage>
        <taxon>Archaea</taxon>
        <taxon>Promethearchaeati</taxon>
        <taxon>Promethearchaeota</taxon>
        <taxon>Promethearchaeia</taxon>
        <taxon>Promethearchaeales</taxon>
        <taxon>Promethearchaeaceae</taxon>
        <taxon>Promethearchaeum</taxon>
    </lineage>
</organism>
<evidence type="ECO:0000313" key="5">
    <source>
        <dbReference type="Proteomes" id="UP000321408"/>
    </source>
</evidence>
<gene>
    <name evidence="4" type="ORF">DSAG12_00044</name>
</gene>
<dbReference type="SUPFAM" id="SSF56801">
    <property type="entry name" value="Acetyl-CoA synthetase-like"/>
    <property type="match status" value="1"/>
</dbReference>
<name>A0A5B9D5J1_9ARCH</name>
<dbReference type="Gene3D" id="3.40.50.980">
    <property type="match status" value="2"/>
</dbReference>
<dbReference type="PANTHER" id="PTHR43767">
    <property type="entry name" value="LONG-CHAIN-FATTY-ACID--COA LIGASE"/>
    <property type="match status" value="1"/>
</dbReference>
<dbReference type="EMBL" id="CP042905">
    <property type="protein sequence ID" value="QEE14233.1"/>
    <property type="molecule type" value="Genomic_DNA"/>
</dbReference>
<dbReference type="Gene3D" id="3.40.50.1820">
    <property type="entry name" value="alpha/beta hydrolase"/>
    <property type="match status" value="1"/>
</dbReference>
<evidence type="ECO:0000259" key="2">
    <source>
        <dbReference type="Pfam" id="PF00561"/>
    </source>
</evidence>